<feature type="domain" description="EamA" evidence="4">
    <location>
        <begin position="37"/>
        <end position="107"/>
    </location>
</feature>
<dbReference type="SUPFAM" id="SSF103481">
    <property type="entry name" value="Multidrug resistance efflux transporter EmrE"/>
    <property type="match status" value="1"/>
</dbReference>
<evidence type="ECO:0000259" key="4">
    <source>
        <dbReference type="Pfam" id="PF00892"/>
    </source>
</evidence>
<evidence type="ECO:0000313" key="5">
    <source>
        <dbReference type="EMBL" id="USG67486.1"/>
    </source>
</evidence>
<gene>
    <name evidence="5" type="ORF">NDK47_09525</name>
</gene>
<proteinExistence type="inferred from homology"/>
<keyword evidence="3" id="KW-0472">Membrane</keyword>
<reference evidence="5" key="1">
    <citation type="submission" date="2022-06" db="EMBL/GenBank/DDBJ databases">
        <title>Genome sequencing of Brevibacillus sp. BB3-R1.</title>
        <authorList>
            <person name="Heo J."/>
            <person name="Lee D."/>
            <person name="Won M."/>
            <person name="Han B.-H."/>
            <person name="Hong S.-B."/>
            <person name="Kwon S.-W."/>
        </authorList>
    </citation>
    <scope>NUCLEOTIDE SEQUENCE</scope>
    <source>
        <strain evidence="5">BB3-R1</strain>
    </source>
</reference>
<feature type="transmembrane region" description="Helical" evidence="3">
    <location>
        <begin position="66"/>
        <end position="86"/>
    </location>
</feature>
<keyword evidence="3" id="KW-1133">Transmembrane helix</keyword>
<feature type="transmembrane region" description="Helical" evidence="3">
    <location>
        <begin position="32"/>
        <end position="54"/>
    </location>
</feature>
<keyword evidence="3" id="KW-0812">Transmembrane</keyword>
<dbReference type="Gene3D" id="1.10.3730.20">
    <property type="match status" value="1"/>
</dbReference>
<dbReference type="Proteomes" id="UP001056500">
    <property type="component" value="Chromosome"/>
</dbReference>
<comment type="subcellular location">
    <subcellularLocation>
        <location evidence="1">Endomembrane system</location>
        <topology evidence="1">Multi-pass membrane protein</topology>
    </subcellularLocation>
</comment>
<organism evidence="5 6">
    <name type="scientific">Brevibacillus ruminantium</name>
    <dbReference type="NCBI Taxonomy" id="2950604"/>
    <lineage>
        <taxon>Bacteria</taxon>
        <taxon>Bacillati</taxon>
        <taxon>Bacillota</taxon>
        <taxon>Bacilli</taxon>
        <taxon>Bacillales</taxon>
        <taxon>Paenibacillaceae</taxon>
        <taxon>Brevibacillus</taxon>
    </lineage>
</organism>
<dbReference type="EMBL" id="CP098755">
    <property type="protein sequence ID" value="USG67486.1"/>
    <property type="molecule type" value="Genomic_DNA"/>
</dbReference>
<dbReference type="RefSeq" id="WP_251874585.1">
    <property type="nucleotide sequence ID" value="NZ_CP098755.1"/>
</dbReference>
<evidence type="ECO:0000256" key="1">
    <source>
        <dbReference type="ARBA" id="ARBA00004127"/>
    </source>
</evidence>
<keyword evidence="6" id="KW-1185">Reference proteome</keyword>
<name>A0ABY4WL42_9BACL</name>
<comment type="similarity">
    <text evidence="2">Belongs to the EamA transporter family.</text>
</comment>
<protein>
    <submittedName>
        <fullName evidence="5">EamA family transporter</fullName>
    </submittedName>
</protein>
<sequence length="132" mass="15083">MQILKLNLQQPSFSSKAPPKVKVYHIYRILPYYFTTINLLTLADVATTLPLYWFARAARILPLSTVGFIQYLSPTISLFIAVFLFHEPFTKTHWLSFGFIWSALIVFTLSSLRSRSQSVSASPNLALKKRAQ</sequence>
<dbReference type="InterPro" id="IPR000620">
    <property type="entry name" value="EamA_dom"/>
</dbReference>
<dbReference type="Pfam" id="PF00892">
    <property type="entry name" value="EamA"/>
    <property type="match status" value="1"/>
</dbReference>
<dbReference type="InterPro" id="IPR037185">
    <property type="entry name" value="EmrE-like"/>
</dbReference>
<accession>A0ABY4WL42</accession>
<feature type="transmembrane region" description="Helical" evidence="3">
    <location>
        <begin position="92"/>
        <end position="112"/>
    </location>
</feature>
<evidence type="ECO:0000256" key="2">
    <source>
        <dbReference type="ARBA" id="ARBA00007362"/>
    </source>
</evidence>
<evidence type="ECO:0000256" key="3">
    <source>
        <dbReference type="SAM" id="Phobius"/>
    </source>
</evidence>
<evidence type="ECO:0000313" key="6">
    <source>
        <dbReference type="Proteomes" id="UP001056500"/>
    </source>
</evidence>